<dbReference type="OrthoDB" id="680877at2"/>
<name>A0A512BCB8_9BACT</name>
<feature type="region of interest" description="Disordered" evidence="1">
    <location>
        <begin position="135"/>
        <end position="195"/>
    </location>
</feature>
<dbReference type="Proteomes" id="UP000321513">
    <property type="component" value="Unassembled WGS sequence"/>
</dbReference>
<evidence type="ECO:0000313" key="2">
    <source>
        <dbReference type="EMBL" id="GEO09564.1"/>
    </source>
</evidence>
<keyword evidence="3" id="KW-1185">Reference proteome</keyword>
<feature type="region of interest" description="Disordered" evidence="1">
    <location>
        <begin position="1"/>
        <end position="58"/>
    </location>
</feature>
<sequence length="195" mass="21941">MSIQSDPKETNGKPQPATNDPEEVINTPDEVQESNDEKIDQDFPGYPHYPAKDDILNPDNYTERVDIDVENLTRSHTIPSDHIKNIEGTPELEPDFTQVPEEEGEDIEMVPGNEADVTAEDLAMLGDRDQDMDMDEDEQLKARGWQPVTGKDLDVPDADMNGEDALGQGDEENSYYSLGGDRMENLRENDDQNNF</sequence>
<gene>
    <name evidence="2" type="ORF">SAE01_20600</name>
</gene>
<organism evidence="2 3">
    <name type="scientific">Segetibacter aerophilus</name>
    <dbReference type="NCBI Taxonomy" id="670293"/>
    <lineage>
        <taxon>Bacteria</taxon>
        <taxon>Pseudomonadati</taxon>
        <taxon>Bacteroidota</taxon>
        <taxon>Chitinophagia</taxon>
        <taxon>Chitinophagales</taxon>
        <taxon>Chitinophagaceae</taxon>
        <taxon>Segetibacter</taxon>
    </lineage>
</organism>
<protein>
    <submittedName>
        <fullName evidence="2">Uncharacterized protein</fullName>
    </submittedName>
</protein>
<feature type="compositionally biased region" description="Basic and acidic residues" evidence="1">
    <location>
        <begin position="1"/>
        <end position="11"/>
    </location>
</feature>
<evidence type="ECO:0000256" key="1">
    <source>
        <dbReference type="SAM" id="MobiDB-lite"/>
    </source>
</evidence>
<comment type="caution">
    <text evidence="2">The sequence shown here is derived from an EMBL/GenBank/DDBJ whole genome shotgun (WGS) entry which is preliminary data.</text>
</comment>
<dbReference type="AlphaFoldDB" id="A0A512BCB8"/>
<reference evidence="2 3" key="1">
    <citation type="submission" date="2019-07" db="EMBL/GenBank/DDBJ databases">
        <title>Whole genome shotgun sequence of Segetibacter aerophilus NBRC 106135.</title>
        <authorList>
            <person name="Hosoyama A."/>
            <person name="Uohara A."/>
            <person name="Ohji S."/>
            <person name="Ichikawa N."/>
        </authorList>
    </citation>
    <scope>NUCLEOTIDE SEQUENCE [LARGE SCALE GENOMIC DNA]</scope>
    <source>
        <strain evidence="2 3">NBRC 106135</strain>
    </source>
</reference>
<feature type="compositionally biased region" description="Basic and acidic residues" evidence="1">
    <location>
        <begin position="181"/>
        <end position="195"/>
    </location>
</feature>
<evidence type="ECO:0000313" key="3">
    <source>
        <dbReference type="Proteomes" id="UP000321513"/>
    </source>
</evidence>
<dbReference type="EMBL" id="BJYT01000007">
    <property type="protein sequence ID" value="GEO09564.1"/>
    <property type="molecule type" value="Genomic_DNA"/>
</dbReference>
<accession>A0A512BCB8</accession>
<proteinExistence type="predicted"/>
<dbReference type="RefSeq" id="WP_147203691.1">
    <property type="nucleotide sequence ID" value="NZ_BJYT01000007.1"/>
</dbReference>